<dbReference type="InterPro" id="IPR009057">
    <property type="entry name" value="Homeodomain-like_sf"/>
</dbReference>
<dbReference type="Gene3D" id="1.10.357.10">
    <property type="entry name" value="Tetracycline Repressor, domain 2"/>
    <property type="match status" value="1"/>
</dbReference>
<evidence type="ECO:0000313" key="6">
    <source>
        <dbReference type="Proteomes" id="UP000321726"/>
    </source>
</evidence>
<comment type="caution">
    <text evidence="5">The sequence shown here is derived from an EMBL/GenBank/DDBJ whole genome shotgun (WGS) entry which is preliminary data.</text>
</comment>
<gene>
    <name evidence="5" type="ORF">HCU01_41740</name>
</gene>
<feature type="DNA-binding region" description="H-T-H motif" evidence="2">
    <location>
        <begin position="43"/>
        <end position="62"/>
    </location>
</feature>
<dbReference type="Gene3D" id="1.10.10.60">
    <property type="entry name" value="Homeodomain-like"/>
    <property type="match status" value="1"/>
</dbReference>
<organism evidence="5 6">
    <name type="scientific">Halomonas cupida</name>
    <dbReference type="NCBI Taxonomy" id="44933"/>
    <lineage>
        <taxon>Bacteria</taxon>
        <taxon>Pseudomonadati</taxon>
        <taxon>Pseudomonadota</taxon>
        <taxon>Gammaproteobacteria</taxon>
        <taxon>Oceanospirillales</taxon>
        <taxon>Halomonadaceae</taxon>
        <taxon>Halomonas</taxon>
    </lineage>
</organism>
<dbReference type="Pfam" id="PF14246">
    <property type="entry name" value="TetR_C_7"/>
    <property type="match status" value="1"/>
</dbReference>
<sequence length="217" mass="24275">MKHSSGVDSSHHAPRNTRGEARRQRLLCAARDVFLEKGYNGASINEIVARAGGSLSTLYKQFGSKEGLFVAALEAHAANVWTRLEEGRNRPPQDVLFELAQGLIDLIFAQSHLRLIRSIAAEAERTPELGRLFLERGPDRTRRELADYLQSQHERGTIHVEDPRASASMFTGMVLGEWMIGALVGRVPTIDTEERNHRARICTDMFLTGLRGMAERN</sequence>
<keyword evidence="6" id="KW-1185">Reference proteome</keyword>
<dbReference type="PRINTS" id="PR00455">
    <property type="entry name" value="HTHTETR"/>
</dbReference>
<protein>
    <submittedName>
        <fullName evidence="5">TetR family transcriptional regulator</fullName>
    </submittedName>
</protein>
<evidence type="ECO:0000259" key="4">
    <source>
        <dbReference type="PROSITE" id="PS50977"/>
    </source>
</evidence>
<accession>A0ABQ0WKC3</accession>
<dbReference type="Pfam" id="PF00440">
    <property type="entry name" value="TetR_N"/>
    <property type="match status" value="1"/>
</dbReference>
<keyword evidence="1 2" id="KW-0238">DNA-binding</keyword>
<dbReference type="EMBL" id="BJXU01000200">
    <property type="protein sequence ID" value="GEN26225.1"/>
    <property type="molecule type" value="Genomic_DNA"/>
</dbReference>
<reference evidence="5 6" key="1">
    <citation type="submission" date="2019-07" db="EMBL/GenBank/DDBJ databases">
        <title>Whole genome shotgun sequence of Halomonas cupida NBRC 102219.</title>
        <authorList>
            <person name="Hosoyama A."/>
            <person name="Uohara A."/>
            <person name="Ohji S."/>
            <person name="Ichikawa N."/>
        </authorList>
    </citation>
    <scope>NUCLEOTIDE SEQUENCE [LARGE SCALE GENOMIC DNA]</scope>
    <source>
        <strain evidence="5 6">NBRC 102219</strain>
    </source>
</reference>
<dbReference type="PROSITE" id="PS50977">
    <property type="entry name" value="HTH_TETR_2"/>
    <property type="match status" value="1"/>
</dbReference>
<dbReference type="RefSeq" id="WP_146951032.1">
    <property type="nucleotide sequence ID" value="NZ_BJXU01000200.1"/>
</dbReference>
<evidence type="ECO:0000256" key="1">
    <source>
        <dbReference type="ARBA" id="ARBA00023125"/>
    </source>
</evidence>
<dbReference type="InterPro" id="IPR001647">
    <property type="entry name" value="HTH_TetR"/>
</dbReference>
<feature type="region of interest" description="Disordered" evidence="3">
    <location>
        <begin position="1"/>
        <end position="20"/>
    </location>
</feature>
<dbReference type="Proteomes" id="UP000321726">
    <property type="component" value="Unassembled WGS sequence"/>
</dbReference>
<dbReference type="SUPFAM" id="SSF46689">
    <property type="entry name" value="Homeodomain-like"/>
    <property type="match status" value="1"/>
</dbReference>
<feature type="domain" description="HTH tetR-type" evidence="4">
    <location>
        <begin position="20"/>
        <end position="80"/>
    </location>
</feature>
<evidence type="ECO:0000256" key="3">
    <source>
        <dbReference type="SAM" id="MobiDB-lite"/>
    </source>
</evidence>
<dbReference type="PANTHER" id="PTHR30055">
    <property type="entry name" value="HTH-TYPE TRANSCRIPTIONAL REGULATOR RUTR"/>
    <property type="match status" value="1"/>
</dbReference>
<dbReference type="SUPFAM" id="SSF48498">
    <property type="entry name" value="Tetracyclin repressor-like, C-terminal domain"/>
    <property type="match status" value="1"/>
</dbReference>
<proteinExistence type="predicted"/>
<evidence type="ECO:0000256" key="2">
    <source>
        <dbReference type="PROSITE-ProRule" id="PRU00335"/>
    </source>
</evidence>
<dbReference type="InterPro" id="IPR036271">
    <property type="entry name" value="Tet_transcr_reg_TetR-rel_C_sf"/>
</dbReference>
<dbReference type="InterPro" id="IPR039536">
    <property type="entry name" value="TetR_C_Proteobacteria"/>
</dbReference>
<name>A0ABQ0WKC3_9GAMM</name>
<dbReference type="InterPro" id="IPR050109">
    <property type="entry name" value="HTH-type_TetR-like_transc_reg"/>
</dbReference>
<dbReference type="PANTHER" id="PTHR30055:SF146">
    <property type="entry name" value="HTH-TYPE TRANSCRIPTIONAL DUAL REGULATOR CECR"/>
    <property type="match status" value="1"/>
</dbReference>
<evidence type="ECO:0000313" key="5">
    <source>
        <dbReference type="EMBL" id="GEN26225.1"/>
    </source>
</evidence>